<proteinExistence type="predicted"/>
<dbReference type="AlphaFoldDB" id="A0A9P1N9Z6"/>
<feature type="compositionally biased region" description="Pro residues" evidence="1">
    <location>
        <begin position="200"/>
        <end position="211"/>
    </location>
</feature>
<comment type="caution">
    <text evidence="3">The sequence shown here is derived from an EMBL/GenBank/DDBJ whole genome shotgun (WGS) entry which is preliminary data.</text>
</comment>
<dbReference type="SUPFAM" id="SSF81383">
    <property type="entry name" value="F-box domain"/>
    <property type="match status" value="1"/>
</dbReference>
<evidence type="ECO:0000259" key="2">
    <source>
        <dbReference type="PROSITE" id="PS50181"/>
    </source>
</evidence>
<dbReference type="InterPro" id="IPR032675">
    <property type="entry name" value="LRR_dom_sf"/>
</dbReference>
<evidence type="ECO:0000256" key="1">
    <source>
        <dbReference type="SAM" id="MobiDB-lite"/>
    </source>
</evidence>
<evidence type="ECO:0000313" key="4">
    <source>
        <dbReference type="Proteomes" id="UP001152747"/>
    </source>
</evidence>
<keyword evidence="4" id="KW-1185">Reference proteome</keyword>
<accession>A0A9P1N9Z6</accession>
<dbReference type="Gene3D" id="3.80.10.10">
    <property type="entry name" value="Ribonuclease Inhibitor"/>
    <property type="match status" value="1"/>
</dbReference>
<protein>
    <recommendedName>
        <fullName evidence="2">F-box domain-containing protein</fullName>
    </recommendedName>
</protein>
<dbReference type="Gene3D" id="1.20.1280.50">
    <property type="match status" value="1"/>
</dbReference>
<dbReference type="CDD" id="cd09917">
    <property type="entry name" value="F-box_SF"/>
    <property type="match status" value="1"/>
</dbReference>
<dbReference type="PROSITE" id="PS50181">
    <property type="entry name" value="FBOX"/>
    <property type="match status" value="1"/>
</dbReference>
<feature type="compositionally biased region" description="Low complexity" evidence="1">
    <location>
        <begin position="172"/>
        <end position="182"/>
    </location>
</feature>
<dbReference type="InterPro" id="IPR036047">
    <property type="entry name" value="F-box-like_dom_sf"/>
</dbReference>
<feature type="region of interest" description="Disordered" evidence="1">
    <location>
        <begin position="166"/>
        <end position="211"/>
    </location>
</feature>
<dbReference type="Pfam" id="PF12937">
    <property type="entry name" value="F-box-like"/>
    <property type="match status" value="1"/>
</dbReference>
<dbReference type="OrthoDB" id="1107553at2759"/>
<name>A0A9P1N9Z6_9PELO</name>
<feature type="domain" description="F-box" evidence="2">
    <location>
        <begin position="92"/>
        <end position="139"/>
    </location>
</feature>
<dbReference type="SMART" id="SM00256">
    <property type="entry name" value="FBOX"/>
    <property type="match status" value="1"/>
</dbReference>
<gene>
    <name evidence="3" type="ORF">CAMP_LOCUS19291</name>
</gene>
<dbReference type="Proteomes" id="UP001152747">
    <property type="component" value="Unassembled WGS sequence"/>
</dbReference>
<evidence type="ECO:0000313" key="3">
    <source>
        <dbReference type="EMBL" id="CAI5456654.1"/>
    </source>
</evidence>
<sequence length="358" mass="40297">MISVTVAAHGRTKRVVGGNLRAYGSGRLSICDLDRENVVETDIKNWKIVRFVAKILEILTAFLRFCLPFLFSSTQFRPHRVPKRLLQSFNQPSAINKLDDDTLLQIISFLDAKTVVRCERVCHRWNTIVNDNLGIFPKLQTDQIRVLFDEGEVVIYPLDEKRFPTRYPHALPPSSRRPSPTSHNSIALRARPDPRRIRSSPPPSQLSLPPAPTNLLYLEQILTRQHISARGECSPSHLLTDRLLEPISHNLTSLRLWNNGKGSHYAISDETILALARGIINGTAVETIDLATCVISNEAVVTLIDAWVKQPPTDLSISFNNCGPVEKSAVLRQLAEYGILFEDEQRIRVNGLTLTLFC</sequence>
<dbReference type="SUPFAM" id="SSF52047">
    <property type="entry name" value="RNI-like"/>
    <property type="match status" value="1"/>
</dbReference>
<organism evidence="3 4">
    <name type="scientific">Caenorhabditis angaria</name>
    <dbReference type="NCBI Taxonomy" id="860376"/>
    <lineage>
        <taxon>Eukaryota</taxon>
        <taxon>Metazoa</taxon>
        <taxon>Ecdysozoa</taxon>
        <taxon>Nematoda</taxon>
        <taxon>Chromadorea</taxon>
        <taxon>Rhabditida</taxon>
        <taxon>Rhabditina</taxon>
        <taxon>Rhabditomorpha</taxon>
        <taxon>Rhabditoidea</taxon>
        <taxon>Rhabditidae</taxon>
        <taxon>Peloderinae</taxon>
        <taxon>Caenorhabditis</taxon>
    </lineage>
</organism>
<reference evidence="3" key="1">
    <citation type="submission" date="2022-11" db="EMBL/GenBank/DDBJ databases">
        <authorList>
            <person name="Kikuchi T."/>
        </authorList>
    </citation>
    <scope>NUCLEOTIDE SEQUENCE</scope>
    <source>
        <strain evidence="3">PS1010</strain>
    </source>
</reference>
<dbReference type="EMBL" id="CANHGI010000006">
    <property type="protein sequence ID" value="CAI5456654.1"/>
    <property type="molecule type" value="Genomic_DNA"/>
</dbReference>
<dbReference type="InterPro" id="IPR001810">
    <property type="entry name" value="F-box_dom"/>
</dbReference>